<organism evidence="2 3">
    <name type="scientific">Paraburkholderia phenoliruptrix</name>
    <dbReference type="NCBI Taxonomy" id="252970"/>
    <lineage>
        <taxon>Bacteria</taxon>
        <taxon>Pseudomonadati</taxon>
        <taxon>Pseudomonadota</taxon>
        <taxon>Betaproteobacteria</taxon>
        <taxon>Burkholderiales</taxon>
        <taxon>Burkholderiaceae</taxon>
        <taxon>Paraburkholderia</taxon>
    </lineage>
</organism>
<keyword evidence="1" id="KW-1133">Transmembrane helix</keyword>
<accession>A0A6J4ZNV4</accession>
<evidence type="ECO:0000313" key="2">
    <source>
        <dbReference type="EMBL" id="CAB3638086.1"/>
    </source>
</evidence>
<keyword evidence="1" id="KW-0812">Transmembrane</keyword>
<feature type="transmembrane region" description="Helical" evidence="1">
    <location>
        <begin position="31"/>
        <end position="50"/>
    </location>
</feature>
<keyword evidence="1" id="KW-0472">Membrane</keyword>
<evidence type="ECO:0000313" key="3">
    <source>
        <dbReference type="Proteomes" id="UP000494249"/>
    </source>
</evidence>
<sequence>MRMRENRAISSLQAIPTTVTANCPITRLLRAISIMTIMIGTAVTPLITALQ</sequence>
<dbReference type="EMBL" id="CADIKB010000001">
    <property type="protein sequence ID" value="CAB3638086.1"/>
    <property type="molecule type" value="Genomic_DNA"/>
</dbReference>
<dbReference type="AlphaFoldDB" id="A0A6J4ZNV4"/>
<name>A0A6J4ZNV4_9BURK</name>
<dbReference type="Proteomes" id="UP000494249">
    <property type="component" value="Unassembled WGS sequence"/>
</dbReference>
<protein>
    <submittedName>
        <fullName evidence="2">Uncharacterized protein</fullName>
    </submittedName>
</protein>
<evidence type="ECO:0000256" key="1">
    <source>
        <dbReference type="SAM" id="Phobius"/>
    </source>
</evidence>
<gene>
    <name evidence="2" type="ORF">LMG22037_00035</name>
</gene>
<reference evidence="2 3" key="1">
    <citation type="submission" date="2020-04" db="EMBL/GenBank/DDBJ databases">
        <authorList>
            <person name="De Canck E."/>
        </authorList>
    </citation>
    <scope>NUCLEOTIDE SEQUENCE [LARGE SCALE GENOMIC DNA]</scope>
    <source>
        <strain evidence="2 3">LMG 22037</strain>
    </source>
</reference>
<proteinExistence type="predicted"/>